<organism evidence="1 2">
    <name type="scientific">Paenibacillus anaericanus</name>
    <dbReference type="NCBI Taxonomy" id="170367"/>
    <lineage>
        <taxon>Bacteria</taxon>
        <taxon>Bacillati</taxon>
        <taxon>Bacillota</taxon>
        <taxon>Bacilli</taxon>
        <taxon>Bacillales</taxon>
        <taxon>Paenibacillaceae</taxon>
        <taxon>Paenibacillus</taxon>
    </lineage>
</organism>
<gene>
    <name evidence="1" type="ORF">EJP82_06460</name>
</gene>
<sequence length="268" mass="30733">MLRSLSAGELQQFSVELLPRLYSDWGHVTQSGTVETLKTRKGTPDAFCERSDESMVYIQSTGDTAKGKMYEDLKKSVKQLIELDLNEGALCISFLSYDPQADEVTACKKLCRTHQCEFKFYSNSIISDLLDSNHHDLRYKYLKIPAPVKGKYRSDNNFVLTASTGSEPKTATKMNNVVNWNLSPDELTGTLESIVEFYNRLKNLNEPSRQFFSTIIKLADPLRRNPSMMTVPYSEMTNVSGRENYEIRNQMAILEKHPKLKREYKLSR</sequence>
<evidence type="ECO:0000313" key="2">
    <source>
        <dbReference type="Proteomes" id="UP000279446"/>
    </source>
</evidence>
<dbReference type="Proteomes" id="UP000279446">
    <property type="component" value="Unassembled WGS sequence"/>
</dbReference>
<accession>A0A3S1CAA5</accession>
<name>A0A3S1CAA5_9BACL</name>
<proteinExistence type="predicted"/>
<evidence type="ECO:0000313" key="1">
    <source>
        <dbReference type="EMBL" id="RUT47351.1"/>
    </source>
</evidence>
<keyword evidence="2" id="KW-1185">Reference proteome</keyword>
<dbReference type="AlphaFoldDB" id="A0A3S1CAA5"/>
<dbReference type="EMBL" id="RZNY01000004">
    <property type="protein sequence ID" value="RUT47351.1"/>
    <property type="molecule type" value="Genomic_DNA"/>
</dbReference>
<comment type="caution">
    <text evidence="1">The sequence shown here is derived from an EMBL/GenBank/DDBJ whole genome shotgun (WGS) entry which is preliminary data.</text>
</comment>
<reference evidence="1 2" key="1">
    <citation type="submission" date="2018-12" db="EMBL/GenBank/DDBJ databases">
        <authorList>
            <person name="Sun L."/>
            <person name="Chen Z."/>
        </authorList>
    </citation>
    <scope>NUCLEOTIDE SEQUENCE [LARGE SCALE GENOMIC DNA]</scope>
    <source>
        <strain evidence="1 2">DSM 15890</strain>
    </source>
</reference>
<protein>
    <submittedName>
        <fullName evidence="1">Uncharacterized protein</fullName>
    </submittedName>
</protein>